<dbReference type="AlphaFoldDB" id="A0A8X6LRC5"/>
<organism evidence="1 2">
    <name type="scientific">Trichonephila clavata</name>
    <name type="common">Joro spider</name>
    <name type="synonym">Nephila clavata</name>
    <dbReference type="NCBI Taxonomy" id="2740835"/>
    <lineage>
        <taxon>Eukaryota</taxon>
        <taxon>Metazoa</taxon>
        <taxon>Ecdysozoa</taxon>
        <taxon>Arthropoda</taxon>
        <taxon>Chelicerata</taxon>
        <taxon>Arachnida</taxon>
        <taxon>Araneae</taxon>
        <taxon>Araneomorphae</taxon>
        <taxon>Entelegynae</taxon>
        <taxon>Araneoidea</taxon>
        <taxon>Nephilidae</taxon>
        <taxon>Trichonephila</taxon>
    </lineage>
</organism>
<reference evidence="1" key="1">
    <citation type="submission" date="2020-07" db="EMBL/GenBank/DDBJ databases">
        <title>Multicomponent nature underlies the extraordinary mechanical properties of spider dragline silk.</title>
        <authorList>
            <person name="Kono N."/>
            <person name="Nakamura H."/>
            <person name="Mori M."/>
            <person name="Yoshida Y."/>
            <person name="Ohtoshi R."/>
            <person name="Malay A.D."/>
            <person name="Moran D.A.P."/>
            <person name="Tomita M."/>
            <person name="Numata K."/>
            <person name="Arakawa K."/>
        </authorList>
    </citation>
    <scope>NUCLEOTIDE SEQUENCE</scope>
</reference>
<keyword evidence="2" id="KW-1185">Reference proteome</keyword>
<sequence length="69" mass="8158">MRYHKQDCVIFKEKKANLRTLREIFAQRLNEKELIILPCVLYNSTSVNTKLSLTDSERPRIVSFKNGRC</sequence>
<name>A0A8X6LRC5_TRICU</name>
<dbReference type="Proteomes" id="UP000887116">
    <property type="component" value="Unassembled WGS sequence"/>
</dbReference>
<accession>A0A8X6LRC5</accession>
<comment type="caution">
    <text evidence="1">The sequence shown here is derived from an EMBL/GenBank/DDBJ whole genome shotgun (WGS) entry which is preliminary data.</text>
</comment>
<gene>
    <name evidence="1" type="ORF">TNCT_524941</name>
</gene>
<evidence type="ECO:0000313" key="2">
    <source>
        <dbReference type="Proteomes" id="UP000887116"/>
    </source>
</evidence>
<evidence type="ECO:0000313" key="1">
    <source>
        <dbReference type="EMBL" id="GFR20141.1"/>
    </source>
</evidence>
<proteinExistence type="predicted"/>
<protein>
    <submittedName>
        <fullName evidence="1">Uncharacterized protein</fullName>
    </submittedName>
</protein>
<dbReference type="EMBL" id="BMAO01008015">
    <property type="protein sequence ID" value="GFR20141.1"/>
    <property type="molecule type" value="Genomic_DNA"/>
</dbReference>